<dbReference type="VEuPathDB" id="TriTrypDB:BSAL_20305"/>
<evidence type="ECO:0000313" key="2">
    <source>
        <dbReference type="EMBL" id="CUG89293.1"/>
    </source>
</evidence>
<organism evidence="2 3">
    <name type="scientific">Bodo saltans</name>
    <name type="common">Flagellated protozoan</name>
    <dbReference type="NCBI Taxonomy" id="75058"/>
    <lineage>
        <taxon>Eukaryota</taxon>
        <taxon>Discoba</taxon>
        <taxon>Euglenozoa</taxon>
        <taxon>Kinetoplastea</taxon>
        <taxon>Metakinetoplastina</taxon>
        <taxon>Eubodonida</taxon>
        <taxon>Bodonidae</taxon>
        <taxon>Bodo</taxon>
    </lineage>
</organism>
<accession>A0A0S4JH79</accession>
<protein>
    <submittedName>
        <fullName evidence="2">Transmembrane protein, putative</fullName>
    </submittedName>
</protein>
<gene>
    <name evidence="2" type="ORF">BSAL_20305</name>
</gene>
<keyword evidence="1 2" id="KW-0812">Transmembrane</keyword>
<keyword evidence="3" id="KW-1185">Reference proteome</keyword>
<dbReference type="Proteomes" id="UP000051952">
    <property type="component" value="Unassembled WGS sequence"/>
</dbReference>
<evidence type="ECO:0000256" key="1">
    <source>
        <dbReference type="SAM" id="Phobius"/>
    </source>
</evidence>
<keyword evidence="1" id="KW-1133">Transmembrane helix</keyword>
<reference evidence="3" key="1">
    <citation type="submission" date="2015-09" db="EMBL/GenBank/DDBJ databases">
        <authorList>
            <consortium name="Pathogen Informatics"/>
        </authorList>
    </citation>
    <scope>NUCLEOTIDE SEQUENCE [LARGE SCALE GENOMIC DNA]</scope>
    <source>
        <strain evidence="3">Lake Konstanz</strain>
    </source>
</reference>
<dbReference type="EMBL" id="CYKH01001718">
    <property type="protein sequence ID" value="CUG89293.1"/>
    <property type="molecule type" value="Genomic_DNA"/>
</dbReference>
<sequence>MAMITSPRHSVLANNVFFFHQSLAYNECGAKWTHVKISGTTRNDIRTFFFFYTREHNNKFKTSSKHLQFRRSSNIFTHLFYARCSLCFILKRFLTVGSSTVCGHMQKHCQHCVTTLSTRLFFCTLSFFSCFFSCLPGMLMIASSVSKCERRASTLFFSFLVGVRDDMDSMRMLMITFSFSPCPLQPIDLLRHNGVFLLRYWGLRRCFTLMQR</sequence>
<evidence type="ECO:0000313" key="3">
    <source>
        <dbReference type="Proteomes" id="UP000051952"/>
    </source>
</evidence>
<keyword evidence="1" id="KW-0472">Membrane</keyword>
<dbReference type="AlphaFoldDB" id="A0A0S4JH79"/>
<proteinExistence type="predicted"/>
<name>A0A0S4JH79_BODSA</name>
<feature type="transmembrane region" description="Helical" evidence="1">
    <location>
        <begin position="119"/>
        <end position="141"/>
    </location>
</feature>